<name>A0A0U1KWK0_9FIRM</name>
<keyword evidence="2" id="KW-1185">Reference proteome</keyword>
<dbReference type="AlphaFoldDB" id="A0A0U1KWK0"/>
<proteinExistence type="predicted"/>
<reference evidence="2" key="1">
    <citation type="submission" date="2015-03" db="EMBL/GenBank/DDBJ databases">
        <authorList>
            <person name="Nijsse Bart"/>
        </authorList>
    </citation>
    <scope>NUCLEOTIDE SEQUENCE [LARGE SCALE GENOMIC DNA]</scope>
</reference>
<dbReference type="EMBL" id="CTRP01000005">
    <property type="protein sequence ID" value="CQR71818.1"/>
    <property type="molecule type" value="Genomic_DNA"/>
</dbReference>
<protein>
    <submittedName>
        <fullName evidence="1">Uncharacterized protein</fullName>
    </submittedName>
</protein>
<sequence>MQGRFLQGSIGSFARKIFICHRRRISIFLRKTYLGIVAFG</sequence>
<accession>A0A0U1KWK0</accession>
<evidence type="ECO:0000313" key="2">
    <source>
        <dbReference type="Proteomes" id="UP000049855"/>
    </source>
</evidence>
<evidence type="ECO:0000313" key="1">
    <source>
        <dbReference type="EMBL" id="CQR71818.1"/>
    </source>
</evidence>
<gene>
    <name evidence="1" type="ORF">SpAn4DRAFT_3684</name>
</gene>
<dbReference type="Proteomes" id="UP000049855">
    <property type="component" value="Unassembled WGS sequence"/>
</dbReference>
<organism evidence="1 2">
    <name type="scientific">Sporomusa ovata</name>
    <dbReference type="NCBI Taxonomy" id="2378"/>
    <lineage>
        <taxon>Bacteria</taxon>
        <taxon>Bacillati</taxon>
        <taxon>Bacillota</taxon>
        <taxon>Negativicutes</taxon>
        <taxon>Selenomonadales</taxon>
        <taxon>Sporomusaceae</taxon>
        <taxon>Sporomusa</taxon>
    </lineage>
</organism>